<evidence type="ECO:0000256" key="1">
    <source>
        <dbReference type="SAM" id="MobiDB-lite"/>
    </source>
</evidence>
<feature type="compositionally biased region" description="Basic and acidic residues" evidence="1">
    <location>
        <begin position="133"/>
        <end position="151"/>
    </location>
</feature>
<dbReference type="HOGENOM" id="CLU_1589368_0_0_1"/>
<gene>
    <name evidence="2" type="ORF">TCM_024365</name>
</gene>
<sequence>MEKMEKLVQKPCEVSKGIRGKNVCRGFAAVVTGSMGVSNIDISSSVIPYAIKIAKGMSFLLAPLYLGFVYKRMDSFVVPNPKVQLHVSSISSNDVWLRFIHSKRNKTSSQGKSTPSGEVEGLNISEFESGEESCDHTNDYESSDKSIEERLPKHEYLSLGGEVDGNAI</sequence>
<reference evidence="2 3" key="1">
    <citation type="journal article" date="2013" name="Genome Biol.">
        <title>The genome sequence of the most widely cultivated cacao type and its use to identify candidate genes regulating pod color.</title>
        <authorList>
            <person name="Motamayor J.C."/>
            <person name="Mockaitis K."/>
            <person name="Schmutz J."/>
            <person name="Haiminen N."/>
            <person name="Iii D.L."/>
            <person name="Cornejo O."/>
            <person name="Findley S.D."/>
            <person name="Zheng P."/>
            <person name="Utro F."/>
            <person name="Royaert S."/>
            <person name="Saski C."/>
            <person name="Jenkins J."/>
            <person name="Podicheti R."/>
            <person name="Zhao M."/>
            <person name="Scheffler B.E."/>
            <person name="Stack J.C."/>
            <person name="Feltus F.A."/>
            <person name="Mustiga G.M."/>
            <person name="Amores F."/>
            <person name="Phillips W."/>
            <person name="Marelli J.P."/>
            <person name="May G.D."/>
            <person name="Shapiro H."/>
            <person name="Ma J."/>
            <person name="Bustamante C.D."/>
            <person name="Schnell R.J."/>
            <person name="Main D."/>
            <person name="Gilbert D."/>
            <person name="Parida L."/>
            <person name="Kuhn D.N."/>
        </authorList>
    </citation>
    <scope>NUCLEOTIDE SEQUENCE [LARGE SCALE GENOMIC DNA]</scope>
    <source>
        <strain evidence="3">cv. Matina 1-6</strain>
    </source>
</reference>
<dbReference type="AlphaFoldDB" id="A0A061F3C4"/>
<evidence type="ECO:0000313" key="3">
    <source>
        <dbReference type="Proteomes" id="UP000026915"/>
    </source>
</evidence>
<dbReference type="Proteomes" id="UP000026915">
    <property type="component" value="Chromosome 5"/>
</dbReference>
<feature type="region of interest" description="Disordered" evidence="1">
    <location>
        <begin position="106"/>
        <end position="151"/>
    </location>
</feature>
<dbReference type="Gramene" id="EOY09029">
    <property type="protein sequence ID" value="EOY09029"/>
    <property type="gene ID" value="TCM_024365"/>
</dbReference>
<accession>A0A061F3C4</accession>
<name>A0A061F3C4_THECC</name>
<proteinExistence type="predicted"/>
<protein>
    <submittedName>
        <fullName evidence="2">Uncharacterized protein</fullName>
    </submittedName>
</protein>
<organism evidence="2 3">
    <name type="scientific">Theobroma cacao</name>
    <name type="common">Cacao</name>
    <name type="synonym">Cocoa</name>
    <dbReference type="NCBI Taxonomy" id="3641"/>
    <lineage>
        <taxon>Eukaryota</taxon>
        <taxon>Viridiplantae</taxon>
        <taxon>Streptophyta</taxon>
        <taxon>Embryophyta</taxon>
        <taxon>Tracheophyta</taxon>
        <taxon>Spermatophyta</taxon>
        <taxon>Magnoliopsida</taxon>
        <taxon>eudicotyledons</taxon>
        <taxon>Gunneridae</taxon>
        <taxon>Pentapetalae</taxon>
        <taxon>rosids</taxon>
        <taxon>malvids</taxon>
        <taxon>Malvales</taxon>
        <taxon>Malvaceae</taxon>
        <taxon>Byttnerioideae</taxon>
        <taxon>Theobroma</taxon>
    </lineage>
</organism>
<keyword evidence="3" id="KW-1185">Reference proteome</keyword>
<dbReference type="InParanoid" id="A0A061F3C4"/>
<feature type="compositionally biased region" description="Polar residues" evidence="1">
    <location>
        <begin position="107"/>
        <end position="116"/>
    </location>
</feature>
<dbReference type="EMBL" id="CM001883">
    <property type="protein sequence ID" value="EOY09029.1"/>
    <property type="molecule type" value="Genomic_DNA"/>
</dbReference>
<evidence type="ECO:0000313" key="2">
    <source>
        <dbReference type="EMBL" id="EOY09029.1"/>
    </source>
</evidence>